<protein>
    <submittedName>
        <fullName evidence="2">Agmatine deiminase</fullName>
        <ecNumber evidence="2">3.5.3.12</ecNumber>
    </submittedName>
</protein>
<dbReference type="InterPro" id="IPR007466">
    <property type="entry name" value="Peptidyl-Arg-deiminase_porph"/>
</dbReference>
<dbReference type="Pfam" id="PF04371">
    <property type="entry name" value="PAD_porph"/>
    <property type="match status" value="1"/>
</dbReference>
<evidence type="ECO:0000256" key="1">
    <source>
        <dbReference type="ARBA" id="ARBA00022801"/>
    </source>
</evidence>
<reference evidence="2 3" key="1">
    <citation type="submission" date="2016-06" db="EMBL/GenBank/DDBJ databases">
        <title>Genome sequence of halotolerant plant growth promoting strain of Halomonas elongata HEK1 isolated from salterns of Rann of Kutch, Gujarat, India.</title>
        <authorList>
            <person name="Gaba S."/>
            <person name="Singh R.N."/>
            <person name="Abrol S."/>
            <person name="Kaushik R."/>
            <person name="Saxena A.K."/>
        </authorList>
    </citation>
    <scope>NUCLEOTIDE SEQUENCE [LARGE SCALE GENOMIC DNA]</scope>
    <source>
        <strain evidence="2 3">HEK1</strain>
    </source>
</reference>
<dbReference type="EC" id="3.5.3.12" evidence="2"/>
<dbReference type="PANTHER" id="PTHR31377:SF0">
    <property type="entry name" value="AGMATINE DEIMINASE-RELATED"/>
    <property type="match status" value="1"/>
</dbReference>
<evidence type="ECO:0000313" key="2">
    <source>
        <dbReference type="EMBL" id="OBX34704.1"/>
    </source>
</evidence>
<organism evidence="2 3">
    <name type="scientific">Halomonas elongata</name>
    <dbReference type="NCBI Taxonomy" id="2746"/>
    <lineage>
        <taxon>Bacteria</taxon>
        <taxon>Pseudomonadati</taxon>
        <taxon>Pseudomonadota</taxon>
        <taxon>Gammaproteobacteria</taxon>
        <taxon>Oceanospirillales</taxon>
        <taxon>Halomonadaceae</taxon>
        <taxon>Halomonas</taxon>
    </lineage>
</organism>
<dbReference type="PANTHER" id="PTHR31377">
    <property type="entry name" value="AGMATINE DEIMINASE-RELATED"/>
    <property type="match status" value="1"/>
</dbReference>
<comment type="caution">
    <text evidence="2">The sequence shown here is derived from an EMBL/GenBank/DDBJ whole genome shotgun (WGS) entry which is preliminary data.</text>
</comment>
<dbReference type="GO" id="GO:0009446">
    <property type="term" value="P:putrescine biosynthetic process"/>
    <property type="evidence" value="ECO:0007669"/>
    <property type="project" value="InterPro"/>
</dbReference>
<dbReference type="GO" id="GO:0004668">
    <property type="term" value="F:protein-arginine deiminase activity"/>
    <property type="evidence" value="ECO:0007669"/>
    <property type="project" value="InterPro"/>
</dbReference>
<dbReference type="PATRIC" id="fig|2746.7.peg.3874"/>
<proteinExistence type="predicted"/>
<dbReference type="SUPFAM" id="SSF55909">
    <property type="entry name" value="Pentein"/>
    <property type="match status" value="1"/>
</dbReference>
<dbReference type="Proteomes" id="UP000092504">
    <property type="component" value="Unassembled WGS sequence"/>
</dbReference>
<dbReference type="AlphaFoldDB" id="A0A1B8NXI6"/>
<evidence type="ECO:0000313" key="3">
    <source>
        <dbReference type="Proteomes" id="UP000092504"/>
    </source>
</evidence>
<name>A0A1B8NXI6_HALEL</name>
<keyword evidence="1 2" id="KW-0378">Hydrolase</keyword>
<sequence length="246" mass="27145">METIIWLPRGCYLDETDGHVDNLCCFIAPGQVALSWTDDPADPQHAISREALAILEQARDAKGRPLEVHKLPQPGPLTIDADEASGIDRLSHSHPRRPGDRMAGSYVNFYIGNSVVVMPLLDPARDDEARAIIEKLFPTRRVIGVPAREILLGGGNIHCITQQQPRDIAARHDKESDGHASHSTRWRISAVPPTSKAVITASVTIRSSQRSKHAQSHRNRRLGACRRVAPVRLRVRDIPAIVLPPP</sequence>
<dbReference type="EMBL" id="MAJD01000002">
    <property type="protein sequence ID" value="OBX34704.1"/>
    <property type="molecule type" value="Genomic_DNA"/>
</dbReference>
<accession>A0A1B8NXI6</accession>
<dbReference type="GO" id="GO:0047632">
    <property type="term" value="F:agmatine deiminase activity"/>
    <property type="evidence" value="ECO:0007669"/>
    <property type="project" value="UniProtKB-EC"/>
</dbReference>
<dbReference type="Gene3D" id="3.75.10.10">
    <property type="entry name" value="L-arginine/glycine Amidinotransferase, Chain A"/>
    <property type="match status" value="1"/>
</dbReference>
<gene>
    <name evidence="2" type="primary">aguA_4</name>
    <name evidence="2" type="ORF">A8U91_03764</name>
</gene>